<keyword evidence="1" id="KW-0812">Transmembrane</keyword>
<reference evidence="2 3" key="1">
    <citation type="submission" date="2016-01" db="EMBL/GenBank/DDBJ databases">
        <title>The new phylogeny of the genus Mycobacterium.</title>
        <authorList>
            <person name="Tarcisio F."/>
            <person name="Conor M."/>
            <person name="Antonella G."/>
            <person name="Elisabetta G."/>
            <person name="Giulia F.S."/>
            <person name="Sara T."/>
            <person name="Anna F."/>
            <person name="Clotilde B."/>
            <person name="Roberto B."/>
            <person name="Veronica D.S."/>
            <person name="Fabio R."/>
            <person name="Monica P."/>
            <person name="Olivier J."/>
            <person name="Enrico T."/>
            <person name="Nicola S."/>
        </authorList>
    </citation>
    <scope>NUCLEOTIDE SEQUENCE [LARGE SCALE GENOMIC DNA]</scope>
    <source>
        <strain evidence="2 3">DSM 44616</strain>
    </source>
</reference>
<feature type="transmembrane region" description="Helical" evidence="1">
    <location>
        <begin position="51"/>
        <end position="69"/>
    </location>
</feature>
<dbReference type="Proteomes" id="UP000193387">
    <property type="component" value="Unassembled WGS sequence"/>
</dbReference>
<proteinExistence type="predicted"/>
<accession>A0AAJ3NM24</accession>
<keyword evidence="3" id="KW-1185">Reference proteome</keyword>
<dbReference type="AlphaFoldDB" id="A0AAJ3NM24"/>
<evidence type="ECO:0000313" key="2">
    <source>
        <dbReference type="EMBL" id="ORW64996.1"/>
    </source>
</evidence>
<sequence length="131" mass="14453">MAFTWCVGAVIITVAALGRTAVMLWLLHFLLLAVPAGVFGPMPEAGTFGRYFVIPVAVIIVLLVAVIGARKWVKTAVLWLAFGVGGMLIDFAPAPYRYRPDLTGLHQCVKRGGPVCRQRIYDDGRWVELRR</sequence>
<dbReference type="EMBL" id="LQPR01000077">
    <property type="protein sequence ID" value="ORW64996.1"/>
    <property type="molecule type" value="Genomic_DNA"/>
</dbReference>
<name>A0AAJ3NM24_9MYCO</name>
<keyword evidence="1" id="KW-0472">Membrane</keyword>
<evidence type="ECO:0000313" key="3">
    <source>
        <dbReference type="Proteomes" id="UP000193387"/>
    </source>
</evidence>
<dbReference type="RefSeq" id="WP_085258168.1">
    <property type="nucleotide sequence ID" value="NZ_AP022573.1"/>
</dbReference>
<comment type="caution">
    <text evidence="2">The sequence shown here is derived from an EMBL/GenBank/DDBJ whole genome shotgun (WGS) entry which is preliminary data.</text>
</comment>
<evidence type="ECO:0000256" key="1">
    <source>
        <dbReference type="SAM" id="Phobius"/>
    </source>
</evidence>
<protein>
    <submittedName>
        <fullName evidence="2">Uncharacterized protein</fullName>
    </submittedName>
</protein>
<feature type="transmembrane region" description="Helical" evidence="1">
    <location>
        <begin position="76"/>
        <end position="96"/>
    </location>
</feature>
<organism evidence="2 3">
    <name type="scientific">Mycobacterium saskatchewanense</name>
    <dbReference type="NCBI Taxonomy" id="220927"/>
    <lineage>
        <taxon>Bacteria</taxon>
        <taxon>Bacillati</taxon>
        <taxon>Actinomycetota</taxon>
        <taxon>Actinomycetes</taxon>
        <taxon>Mycobacteriales</taxon>
        <taxon>Mycobacteriaceae</taxon>
        <taxon>Mycobacterium</taxon>
        <taxon>Mycobacterium simiae complex</taxon>
    </lineage>
</organism>
<feature type="transmembrane region" description="Helical" evidence="1">
    <location>
        <begin position="7"/>
        <end position="31"/>
    </location>
</feature>
<keyword evidence="1" id="KW-1133">Transmembrane helix</keyword>
<gene>
    <name evidence="2" type="ORF">AWC23_24530</name>
</gene>